<keyword evidence="1" id="KW-1133">Transmembrane helix</keyword>
<dbReference type="InterPro" id="IPR039015">
    <property type="entry name" value="ENDOD1"/>
</dbReference>
<organism evidence="4 5">
    <name type="scientific">Parambassis ranga</name>
    <name type="common">Indian glassy fish</name>
    <dbReference type="NCBI Taxonomy" id="210632"/>
    <lineage>
        <taxon>Eukaryota</taxon>
        <taxon>Metazoa</taxon>
        <taxon>Chordata</taxon>
        <taxon>Craniata</taxon>
        <taxon>Vertebrata</taxon>
        <taxon>Euteleostomi</taxon>
        <taxon>Actinopterygii</taxon>
        <taxon>Neopterygii</taxon>
        <taxon>Teleostei</taxon>
        <taxon>Neoteleostei</taxon>
        <taxon>Acanthomorphata</taxon>
        <taxon>Ovalentaria</taxon>
        <taxon>Ambassidae</taxon>
        <taxon>Parambassis</taxon>
    </lineage>
</organism>
<name>A0A6P7KI87_9TELE</name>
<dbReference type="SMART" id="SM00477">
    <property type="entry name" value="NUC"/>
    <property type="match status" value="1"/>
</dbReference>
<evidence type="ECO:0000256" key="1">
    <source>
        <dbReference type="SAM" id="Phobius"/>
    </source>
</evidence>
<keyword evidence="1" id="KW-0472">Membrane</keyword>
<dbReference type="OrthoDB" id="69221at2759"/>
<feature type="domain" description="ENPP1-3/EXOG-like endonuclease/phosphodiesterase" evidence="2">
    <location>
        <begin position="99"/>
        <end position="318"/>
    </location>
</feature>
<evidence type="ECO:0000313" key="4">
    <source>
        <dbReference type="Proteomes" id="UP000515145"/>
    </source>
</evidence>
<dbReference type="GO" id="GO:0016787">
    <property type="term" value="F:hydrolase activity"/>
    <property type="evidence" value="ECO:0007669"/>
    <property type="project" value="InterPro"/>
</dbReference>
<proteinExistence type="predicted"/>
<dbReference type="SUPFAM" id="SSF54060">
    <property type="entry name" value="His-Me finger endonucleases"/>
    <property type="match status" value="1"/>
</dbReference>
<dbReference type="GO" id="GO:0046872">
    <property type="term" value="F:metal ion binding"/>
    <property type="evidence" value="ECO:0007669"/>
    <property type="project" value="InterPro"/>
</dbReference>
<keyword evidence="4" id="KW-1185">Reference proteome</keyword>
<gene>
    <name evidence="5" type="primary">LOC114452144</name>
</gene>
<dbReference type="SMART" id="SM00892">
    <property type="entry name" value="Endonuclease_NS"/>
    <property type="match status" value="1"/>
</dbReference>
<dbReference type="GO" id="GO:0003676">
    <property type="term" value="F:nucleic acid binding"/>
    <property type="evidence" value="ECO:0007669"/>
    <property type="project" value="InterPro"/>
</dbReference>
<keyword evidence="1" id="KW-0812">Transmembrane</keyword>
<dbReference type="InterPro" id="IPR020821">
    <property type="entry name" value="ENPP1-3/EXOG-like_nuc-like"/>
</dbReference>
<dbReference type="PANTHER" id="PTHR21472">
    <property type="entry name" value="ENDONUCLEASE DOMAIN-CONTAINING 1 PROTEIN ENDOD1"/>
    <property type="match status" value="1"/>
</dbReference>
<accession>A0A6P7KI87</accession>
<dbReference type="InterPro" id="IPR044929">
    <property type="entry name" value="DNA/RNA_non-sp_Endonuclease_sf"/>
</dbReference>
<reference evidence="5" key="1">
    <citation type="submission" date="2025-08" db="UniProtKB">
        <authorList>
            <consortium name="RefSeq"/>
        </authorList>
    </citation>
    <scope>IDENTIFICATION</scope>
</reference>
<evidence type="ECO:0000259" key="2">
    <source>
        <dbReference type="SMART" id="SM00477"/>
    </source>
</evidence>
<feature type="transmembrane region" description="Helical" evidence="1">
    <location>
        <begin position="51"/>
        <end position="72"/>
    </location>
</feature>
<dbReference type="RefSeq" id="XP_028287091.1">
    <property type="nucleotide sequence ID" value="XM_028431290.1"/>
</dbReference>
<evidence type="ECO:0000313" key="5">
    <source>
        <dbReference type="RefSeq" id="XP_028287091.1"/>
    </source>
</evidence>
<sequence>METKLPVEKQKLLLLLTCELQGSSSQFIPSTVCEGNDNLCVHSIQMKKSALCALLILALAVSLIAADVGDFFPCQQSFYNSWPPKGFTGTPICQRFYNQYHFATLYSRPRRSPWFSAYLYTVPCGKRPTPPWKFEPQLAYPLANGNMIPFPWGPVDQNVVESQAVVHDYINSTYSRGHLNPSLHHQSHEARSATFTFTNVVPQKEGSNDGPWALLEHTVNKTLAAYCLGEAYIVTGIIPYRNDEHWIRSRVAVPEYMWSAYCCPKYNCSLPQHLQGTFPTYAAIGRNDPNSTEEIVPVSPTAKKQFMGYDVRQMSLETLEMYLKDRFHTVVSIFYEQCRDQ</sequence>
<dbReference type="GeneID" id="114452144"/>
<evidence type="ECO:0000259" key="3">
    <source>
        <dbReference type="SMART" id="SM00892"/>
    </source>
</evidence>
<protein>
    <submittedName>
        <fullName evidence="5">Endonuclease domain-containing 1 protein-like</fullName>
    </submittedName>
</protein>
<dbReference type="InterPro" id="IPR001604">
    <property type="entry name" value="Endo_G_ENPP1-like_dom"/>
</dbReference>
<feature type="domain" description="DNA/RNA non-specific endonuclease/pyrophosphatase/phosphodiesterase" evidence="3">
    <location>
        <begin position="98"/>
        <end position="312"/>
    </location>
</feature>
<dbReference type="AlphaFoldDB" id="A0A6P7KI87"/>
<dbReference type="InterPro" id="IPR044925">
    <property type="entry name" value="His-Me_finger_sf"/>
</dbReference>
<dbReference type="Proteomes" id="UP000515145">
    <property type="component" value="Chromosome 19"/>
</dbReference>
<dbReference type="InParanoid" id="A0A6P7KI87"/>
<dbReference type="Gene3D" id="3.40.570.10">
    <property type="entry name" value="Extracellular Endonuclease, subunit A"/>
    <property type="match status" value="1"/>
</dbReference>
<dbReference type="Pfam" id="PF01223">
    <property type="entry name" value="Endonuclease_NS"/>
    <property type="match status" value="1"/>
</dbReference>
<dbReference type="PANTHER" id="PTHR21472:SF18">
    <property type="entry name" value="ENDONUCLEASE DOMAIN-CONTAINING 1 PROTEIN"/>
    <property type="match status" value="1"/>
</dbReference>